<dbReference type="OrthoDB" id="9757650at2"/>
<dbReference type="Gene3D" id="2.60.40.4070">
    <property type="match status" value="1"/>
</dbReference>
<proteinExistence type="predicted"/>
<dbReference type="InterPro" id="IPR029031">
    <property type="entry name" value="Gingipain_N_sf"/>
</dbReference>
<feature type="chain" id="PRO_5011439202" evidence="2">
    <location>
        <begin position="28"/>
        <end position="1736"/>
    </location>
</feature>
<keyword evidence="5" id="KW-1185">Reference proteome</keyword>
<dbReference type="Proteomes" id="UP000199041">
    <property type="component" value="Unassembled WGS sequence"/>
</dbReference>
<accession>A0A1H3W1K0</accession>
<organism evidence="4 5">
    <name type="scientific">Arachidicoccus rhizosphaerae</name>
    <dbReference type="NCBI Taxonomy" id="551991"/>
    <lineage>
        <taxon>Bacteria</taxon>
        <taxon>Pseudomonadati</taxon>
        <taxon>Bacteroidota</taxon>
        <taxon>Chitinophagia</taxon>
        <taxon>Chitinophagales</taxon>
        <taxon>Chitinophagaceae</taxon>
        <taxon>Arachidicoccus</taxon>
    </lineage>
</organism>
<evidence type="ECO:0000256" key="2">
    <source>
        <dbReference type="SAM" id="SignalP"/>
    </source>
</evidence>
<dbReference type="GO" id="GO:0008234">
    <property type="term" value="F:cysteine-type peptidase activity"/>
    <property type="evidence" value="ECO:0007669"/>
    <property type="project" value="InterPro"/>
</dbReference>
<protein>
    <submittedName>
        <fullName evidence="4">Peptidase family C25</fullName>
    </submittedName>
</protein>
<sequence length="1736" mass="190353">MTKRNLHIGTLLLLVLGLLFTTGKVTAQTYNNEWIVNGQTYYKFKIATDGLYRISGTTLSSVGIASAVGSSLQLWRNGEQVPIYTSNTGTLGTNDYIEFWGEHNDGSVDKALFKNASDQLNKAESFEGDSSSYFLTINTNSSQNLRYTKATNDVAGLGSSLTAEPYFYYTIQKDLGSTFNRGPATAYGSDYVYMSDYKAKCFGTIIKGTKSTSASFTNLYGYSGGTGIISSGMAGASTLGSNRTITVKGSDGATVTQSLGNFEGKVISAGGAKVSSSYTVTVTNGSSNANDQVNVSFVSLYYPRTFNFGGASSFAFNLSASSKARLLNITNFSAGGSTPVLLDITHGLRYEGVVNGSTYQFVLPAMDSSHLALVGQSATSYTSISAADITSRLFPNLTVSDQQGDYLIISNKALYGRGDYVSQYAAYRKSSTGGGYNVHIYNIDDLEDMFAFGVHSSPLSIKNFLRYARNTFAAKPKFAFLIGRGLTFDNMQGANASNSEYQDQNLVPTFGWPASDIMLAADNSEPVAAVPIGRLSAVKPDEIKNYLEKVKVYEAAQQSTDHTIANNAWKKNVVFISGGSTSSENNLFTSYLNDYKTILNDSLFGAQSYYLSKITSDQVSSGQALELKQLVGKGLGIISYFGHGASTTIGYSELSDPSAFENNGRFPIIFTSGCDVGDCFSFMTGRTTTINNITERYMFGADKGSIGFVAETYLGVTSFLQTYNLVLYKDLAHDYYGQPISVVMQKCQSAMITPERLKISDTITNYAHAEQTNYYGDPAISLYNFNKPDFAVEDDGVIAPSSVSISSGKFNLKAYLYNIGRAIGDSVNITVVHKFPDGSQENLFDKKIKSIHYIDSLSLDVTIDANKSVGNNQFVITIDNDNTYDELNESNNSVSKNVNIYANGITPVYPYNYSIIHNATAPLVGSTSDALASSATYIMELDTSKLFNSPFLVTKSIKSVGGAISFDPGITYKDSVVYYWRISPAIIDGEDYKWAYSSFQYITDDGTQNDGVGQSHYFQHLQSTLESIQLDSLNREWAFTDRNVEFVIGQAVIGSGISTGYSNFKIIVDKDPVSSYYCTKLNSSLMFNVFDPLSFKPYINQNVPSVIESGEIGGFMGATSACKTGAYSYDTDPVGHPNTNKSNFQFSYQTEADRAKIVDFFNWIPDGTYVVMRLFVKEPFNNVPLIDAWKNDAGGNANLYNTLLAQGLTSLDQFTQPQGGIFVFRKNNKLFTPIQALTGDVNGQLLLTESLTGKDSIGYITSPKFGPAKDWKSIQWNGLSKDLIKTDHTSLEVWGVTSSGANMLLKTLNSDEQNSDISSIDASTYPYLQLKLRNADSIYYTPFQLRYWHILYTPVSEGALAGNIALESKDTIDLGQDLTFGIAFKNVSDQIYSDSIKANVTLRDKDNQLFTIPIQMLKPIQVGDTAMVYVTIPGDTTEYNAAHPNDRMPIGTMNLGGAVTLGLDINPSLSPLEYTHDNNFLYKSIYIRTEEHNTQLDVTFDGVHILDNDIVAAKPVVAIRVSDDSKYLLLNDTAVAKISLVYPDGSIKNFGYNSDTLTFSPATDSTKNEALIDFRPYLTQDGTYELIIKGQGKTGNATTATDYSVNFQVYNKPMISDMFNYPNPFTTSTAFVFTITGSQVPQNIRIQILTVTGKIVKEITKEELGPLHVGRNITDYKWDGTDNYGQKLANGVYIYRVITNQDGKKLDHFTIKDTNGNEINTGKYFNKGYGKMYLMR</sequence>
<dbReference type="InterPro" id="IPR029030">
    <property type="entry name" value="Caspase-like_dom_sf"/>
</dbReference>
<name>A0A1H3W1K0_9BACT</name>
<gene>
    <name evidence="4" type="ORF">SAMN05192529_1029</name>
</gene>
<evidence type="ECO:0000259" key="3">
    <source>
        <dbReference type="Pfam" id="PF01364"/>
    </source>
</evidence>
<dbReference type="EMBL" id="FNQY01000002">
    <property type="protein sequence ID" value="SDZ80284.1"/>
    <property type="molecule type" value="Genomic_DNA"/>
</dbReference>
<dbReference type="RefSeq" id="WP_139188063.1">
    <property type="nucleotide sequence ID" value="NZ_FNQY01000002.1"/>
</dbReference>
<dbReference type="InterPro" id="IPR013783">
    <property type="entry name" value="Ig-like_fold"/>
</dbReference>
<dbReference type="GO" id="GO:0006508">
    <property type="term" value="P:proteolysis"/>
    <property type="evidence" value="ECO:0007669"/>
    <property type="project" value="InterPro"/>
</dbReference>
<keyword evidence="1 2" id="KW-0732">Signal</keyword>
<dbReference type="Pfam" id="PF01364">
    <property type="entry name" value="Peptidase_C25"/>
    <property type="match status" value="1"/>
</dbReference>
<evidence type="ECO:0000313" key="4">
    <source>
        <dbReference type="EMBL" id="SDZ80284.1"/>
    </source>
</evidence>
<evidence type="ECO:0000256" key="1">
    <source>
        <dbReference type="ARBA" id="ARBA00022729"/>
    </source>
</evidence>
<dbReference type="Gene3D" id="3.40.50.1460">
    <property type="match status" value="1"/>
</dbReference>
<feature type="signal peptide" evidence="2">
    <location>
        <begin position="1"/>
        <end position="27"/>
    </location>
</feature>
<dbReference type="InterPro" id="IPR001769">
    <property type="entry name" value="Gingipain"/>
</dbReference>
<dbReference type="Gene3D" id="2.60.40.10">
    <property type="entry name" value="Immunoglobulins"/>
    <property type="match status" value="1"/>
</dbReference>
<reference evidence="4 5" key="1">
    <citation type="submission" date="2016-10" db="EMBL/GenBank/DDBJ databases">
        <authorList>
            <person name="de Groot N.N."/>
        </authorList>
    </citation>
    <scope>NUCLEOTIDE SEQUENCE [LARGE SCALE GENOMIC DNA]</scope>
    <source>
        <strain evidence="4 5">Vu-144</strain>
    </source>
</reference>
<dbReference type="Gene3D" id="3.40.50.10390">
    <property type="entry name" value="Gingipain r, domain 1"/>
    <property type="match status" value="1"/>
</dbReference>
<evidence type="ECO:0000313" key="5">
    <source>
        <dbReference type="Proteomes" id="UP000199041"/>
    </source>
</evidence>
<feature type="domain" description="Gingipain" evidence="3">
    <location>
        <begin position="406"/>
        <end position="782"/>
    </location>
</feature>
<dbReference type="STRING" id="551991.SAMN05192529_1029"/>
<dbReference type="SUPFAM" id="SSF52129">
    <property type="entry name" value="Caspase-like"/>
    <property type="match status" value="1"/>
</dbReference>